<evidence type="ECO:0000256" key="2">
    <source>
        <dbReference type="ARBA" id="ARBA00022448"/>
    </source>
</evidence>
<dbReference type="SUPFAM" id="SSF103473">
    <property type="entry name" value="MFS general substrate transporter"/>
    <property type="match status" value="1"/>
</dbReference>
<keyword evidence="3 6" id="KW-0812">Transmembrane</keyword>
<feature type="transmembrane region" description="Helical" evidence="6">
    <location>
        <begin position="30"/>
        <end position="55"/>
    </location>
</feature>
<dbReference type="InterPro" id="IPR001958">
    <property type="entry name" value="Tet-R_TetA/multi-R_MdtG-like"/>
</dbReference>
<evidence type="ECO:0000256" key="3">
    <source>
        <dbReference type="ARBA" id="ARBA00022692"/>
    </source>
</evidence>
<proteinExistence type="predicted"/>
<dbReference type="PRINTS" id="PR01035">
    <property type="entry name" value="TCRTETA"/>
</dbReference>
<accession>A0ABT4EGP9</accession>
<organism evidence="8 9">
    <name type="scientific">Paenibacillus alvei</name>
    <name type="common">Bacillus alvei</name>
    <dbReference type="NCBI Taxonomy" id="44250"/>
    <lineage>
        <taxon>Bacteria</taxon>
        <taxon>Bacillati</taxon>
        <taxon>Bacillota</taxon>
        <taxon>Bacilli</taxon>
        <taxon>Bacillales</taxon>
        <taxon>Paenibacillaceae</taxon>
        <taxon>Paenibacillus</taxon>
    </lineage>
</organism>
<gene>
    <name evidence="8" type="ORF">M5X04_19690</name>
</gene>
<dbReference type="RefSeq" id="WP_231515045.1">
    <property type="nucleotide sequence ID" value="NZ_JAMDLY010000016.1"/>
</dbReference>
<evidence type="ECO:0000256" key="6">
    <source>
        <dbReference type="SAM" id="Phobius"/>
    </source>
</evidence>
<evidence type="ECO:0000256" key="1">
    <source>
        <dbReference type="ARBA" id="ARBA00004651"/>
    </source>
</evidence>
<evidence type="ECO:0000259" key="7">
    <source>
        <dbReference type="PROSITE" id="PS50850"/>
    </source>
</evidence>
<sequence length="131" mass="14831">MGLLVAAYGITQFLLSPLTGSLSDRYGRKTFILAGLVIFNAAKLLFALGDVLWMLYAKSITFKYAMLFMLVLVMTFGLANYEAVLGLYVTTRFQFTAQHIAIILNHRSDNRRWHASIACRENGIKLYLSKR</sequence>
<reference evidence="8 9" key="1">
    <citation type="submission" date="2022-05" db="EMBL/GenBank/DDBJ databases">
        <title>Genome Sequencing of Bee-Associated Microbes.</title>
        <authorList>
            <person name="Dunlap C."/>
        </authorList>
    </citation>
    <scope>NUCLEOTIDE SEQUENCE [LARGE SCALE GENOMIC DNA]</scope>
    <source>
        <strain evidence="8 9">NRRL NRS-750</strain>
    </source>
</reference>
<comment type="caution">
    <text evidence="8">The sequence shown here is derived from an EMBL/GenBank/DDBJ whole genome shotgun (WGS) entry which is preliminary data.</text>
</comment>
<protein>
    <recommendedName>
        <fullName evidence="7">Major facilitator superfamily (MFS) profile domain-containing protein</fullName>
    </recommendedName>
</protein>
<keyword evidence="9" id="KW-1185">Reference proteome</keyword>
<dbReference type="Gene3D" id="1.20.1250.20">
    <property type="entry name" value="MFS general substrate transporter like domains"/>
    <property type="match status" value="1"/>
</dbReference>
<evidence type="ECO:0000313" key="9">
    <source>
        <dbReference type="Proteomes" id="UP001527090"/>
    </source>
</evidence>
<evidence type="ECO:0000256" key="5">
    <source>
        <dbReference type="ARBA" id="ARBA00023136"/>
    </source>
</evidence>
<dbReference type="InterPro" id="IPR036259">
    <property type="entry name" value="MFS_trans_sf"/>
</dbReference>
<dbReference type="InterPro" id="IPR020846">
    <property type="entry name" value="MFS_dom"/>
</dbReference>
<dbReference type="Proteomes" id="UP001527090">
    <property type="component" value="Unassembled WGS sequence"/>
</dbReference>
<keyword evidence="4 6" id="KW-1133">Transmembrane helix</keyword>
<keyword evidence="5 6" id="KW-0472">Membrane</keyword>
<dbReference type="PROSITE" id="PS50850">
    <property type="entry name" value="MFS"/>
    <property type="match status" value="1"/>
</dbReference>
<comment type="subcellular location">
    <subcellularLocation>
        <location evidence="1">Cell membrane</location>
        <topology evidence="1">Multi-pass membrane protein</topology>
    </subcellularLocation>
</comment>
<evidence type="ECO:0000313" key="8">
    <source>
        <dbReference type="EMBL" id="MCY9531531.1"/>
    </source>
</evidence>
<evidence type="ECO:0000256" key="4">
    <source>
        <dbReference type="ARBA" id="ARBA00022989"/>
    </source>
</evidence>
<name>A0ABT4EGP9_PAEAL</name>
<keyword evidence="2" id="KW-0813">Transport</keyword>
<feature type="domain" description="Major facilitator superfamily (MFS) profile" evidence="7">
    <location>
        <begin position="1"/>
        <end position="131"/>
    </location>
</feature>
<feature type="transmembrane region" description="Helical" evidence="6">
    <location>
        <begin position="67"/>
        <end position="89"/>
    </location>
</feature>
<dbReference type="EMBL" id="JAMDLY010000016">
    <property type="protein sequence ID" value="MCY9531531.1"/>
    <property type="molecule type" value="Genomic_DNA"/>
</dbReference>